<dbReference type="GO" id="GO:0004222">
    <property type="term" value="F:metalloendopeptidase activity"/>
    <property type="evidence" value="ECO:0007669"/>
    <property type="project" value="InterPro"/>
</dbReference>
<dbReference type="InterPro" id="IPR036034">
    <property type="entry name" value="PDZ_sf"/>
</dbReference>
<evidence type="ECO:0000256" key="2">
    <source>
        <dbReference type="ARBA" id="ARBA00004141"/>
    </source>
</evidence>
<feature type="transmembrane region" description="Helical" evidence="11">
    <location>
        <begin position="393"/>
        <end position="412"/>
    </location>
</feature>
<dbReference type="OrthoDB" id="9782003at2"/>
<evidence type="ECO:0000256" key="8">
    <source>
        <dbReference type="ARBA" id="ARBA00022989"/>
    </source>
</evidence>
<evidence type="ECO:0000313" key="13">
    <source>
        <dbReference type="EMBL" id="PSL51224.1"/>
    </source>
</evidence>
<dbReference type="InterPro" id="IPR004387">
    <property type="entry name" value="Pept_M50_Zn"/>
</dbReference>
<keyword evidence="5 11" id="KW-0812">Transmembrane</keyword>
<keyword evidence="11" id="KW-0479">Metal-binding</keyword>
<feature type="transmembrane region" description="Helical" evidence="11">
    <location>
        <begin position="302"/>
        <end position="323"/>
    </location>
</feature>
<dbReference type="PANTHER" id="PTHR42837">
    <property type="entry name" value="REGULATOR OF SIGMA-E PROTEASE RSEP"/>
    <property type="match status" value="1"/>
</dbReference>
<dbReference type="PANTHER" id="PTHR42837:SF2">
    <property type="entry name" value="MEMBRANE METALLOPROTEASE ARASP2, CHLOROPLASTIC-RELATED"/>
    <property type="match status" value="1"/>
</dbReference>
<evidence type="ECO:0000256" key="1">
    <source>
        <dbReference type="ARBA" id="ARBA00001947"/>
    </source>
</evidence>
<dbReference type="EC" id="3.4.24.-" evidence="11"/>
<dbReference type="AlphaFoldDB" id="A0A2P8HYI6"/>
<reference evidence="13 14" key="1">
    <citation type="submission" date="2018-03" db="EMBL/GenBank/DDBJ databases">
        <title>Genomic Encyclopedia of Type Strains, Phase III (KMG-III): the genomes of soil and plant-associated and newly described type strains.</title>
        <authorList>
            <person name="Whitman W."/>
        </authorList>
    </citation>
    <scope>NUCLEOTIDE SEQUENCE [LARGE SCALE GENOMIC DNA]</scope>
    <source>
        <strain evidence="13 14">CGMCC 1.07653</strain>
    </source>
</reference>
<evidence type="ECO:0000259" key="12">
    <source>
        <dbReference type="SMART" id="SM00228"/>
    </source>
</evidence>
<protein>
    <recommendedName>
        <fullName evidence="11">Zinc metalloprotease</fullName>
        <ecNumber evidence="11">3.4.24.-</ecNumber>
    </recommendedName>
</protein>
<evidence type="ECO:0000256" key="3">
    <source>
        <dbReference type="ARBA" id="ARBA00007931"/>
    </source>
</evidence>
<evidence type="ECO:0000256" key="9">
    <source>
        <dbReference type="ARBA" id="ARBA00023049"/>
    </source>
</evidence>
<evidence type="ECO:0000256" key="6">
    <source>
        <dbReference type="ARBA" id="ARBA00022801"/>
    </source>
</evidence>
<organism evidence="13 14">
    <name type="scientific">Salsuginibacillus halophilus</name>
    <dbReference type="NCBI Taxonomy" id="517424"/>
    <lineage>
        <taxon>Bacteria</taxon>
        <taxon>Bacillati</taxon>
        <taxon>Bacillota</taxon>
        <taxon>Bacilli</taxon>
        <taxon>Bacillales</taxon>
        <taxon>Bacillaceae</taxon>
        <taxon>Salsuginibacillus</taxon>
    </lineage>
</organism>
<dbReference type="Pfam" id="PF17820">
    <property type="entry name" value="PDZ_6"/>
    <property type="match status" value="1"/>
</dbReference>
<dbReference type="InterPro" id="IPR008915">
    <property type="entry name" value="Peptidase_M50"/>
</dbReference>
<dbReference type="Proteomes" id="UP000242310">
    <property type="component" value="Unassembled WGS sequence"/>
</dbReference>
<dbReference type="InterPro" id="IPR041489">
    <property type="entry name" value="PDZ_6"/>
</dbReference>
<dbReference type="GO" id="GO:0046872">
    <property type="term" value="F:metal ion binding"/>
    <property type="evidence" value="ECO:0007669"/>
    <property type="project" value="UniProtKB-KW"/>
</dbReference>
<dbReference type="EMBL" id="PYAV01000001">
    <property type="protein sequence ID" value="PSL51224.1"/>
    <property type="molecule type" value="Genomic_DNA"/>
</dbReference>
<evidence type="ECO:0000256" key="5">
    <source>
        <dbReference type="ARBA" id="ARBA00022692"/>
    </source>
</evidence>
<sequence>MQTLIAVILIFSLLVAVHEWGHLFFAKRAGILCREFAIGFGPKMFSFKRNETVYTFRMLPLGGFVRMAGEDPETVTIKPGFELGLIMNNAGLVEKMIVNNKAKHPEAKIVSVERIDLEHQLKIEAYTEESEQLETFQVHEQAVIVQDEQETQIAPWHRQFGSKSPGKKAVAIFAGPAMNFVLAFILFVIFALVQGVPMNDAVIGEPLDDSPAAEAGLSAGDEVEAVDGVSVSTWQDMTQQIQQHPNEEITFTIAENGSTRDVVVHTDSRFNEVEEVEEGFIGAGQATEQSPLLAVQYGAEQVYMVSSLIFEVLGMIVTGSFSLDYLAGPVGIYDYTGEVADMGTFVLISWAAMLSVNLGIVNLLPLPALDGGRLMFIFLEAVRGKPLDPQKEGIVHFVGFALLMLLVLAVTWNDINRLFM</sequence>
<dbReference type="Gene3D" id="2.30.42.10">
    <property type="match status" value="1"/>
</dbReference>
<dbReference type="SMART" id="SM00228">
    <property type="entry name" value="PDZ"/>
    <property type="match status" value="1"/>
</dbReference>
<dbReference type="GO" id="GO:0016020">
    <property type="term" value="C:membrane"/>
    <property type="evidence" value="ECO:0007669"/>
    <property type="project" value="UniProtKB-SubCell"/>
</dbReference>
<evidence type="ECO:0000256" key="7">
    <source>
        <dbReference type="ARBA" id="ARBA00022833"/>
    </source>
</evidence>
<dbReference type="RefSeq" id="WP_106587305.1">
    <property type="nucleotide sequence ID" value="NZ_PYAV01000001.1"/>
</dbReference>
<feature type="domain" description="PDZ" evidence="12">
    <location>
        <begin position="186"/>
        <end position="257"/>
    </location>
</feature>
<name>A0A2P8HYI6_9BACI</name>
<comment type="similarity">
    <text evidence="3 11">Belongs to the peptidase M50B family.</text>
</comment>
<comment type="cofactor">
    <cofactor evidence="1 11">
        <name>Zn(2+)</name>
        <dbReference type="ChEBI" id="CHEBI:29105"/>
    </cofactor>
</comment>
<comment type="caution">
    <text evidence="13">The sequence shown here is derived from an EMBL/GenBank/DDBJ whole genome shotgun (WGS) entry which is preliminary data.</text>
</comment>
<comment type="subcellular location">
    <subcellularLocation>
        <location evidence="2">Membrane</location>
        <topology evidence="2">Multi-pass membrane protein</topology>
    </subcellularLocation>
</comment>
<keyword evidence="4 13" id="KW-0645">Protease</keyword>
<keyword evidence="14" id="KW-1185">Reference proteome</keyword>
<gene>
    <name evidence="13" type="ORF">B0H94_101134</name>
</gene>
<keyword evidence="6 11" id="KW-0378">Hydrolase</keyword>
<dbReference type="Pfam" id="PF02163">
    <property type="entry name" value="Peptidase_M50"/>
    <property type="match status" value="1"/>
</dbReference>
<keyword evidence="9 11" id="KW-0482">Metalloprotease</keyword>
<dbReference type="InterPro" id="IPR001478">
    <property type="entry name" value="PDZ"/>
</dbReference>
<dbReference type="NCBIfam" id="TIGR00054">
    <property type="entry name" value="RIP metalloprotease RseP"/>
    <property type="match status" value="1"/>
</dbReference>
<dbReference type="GO" id="GO:0006508">
    <property type="term" value="P:proteolysis"/>
    <property type="evidence" value="ECO:0007669"/>
    <property type="project" value="UniProtKB-KW"/>
</dbReference>
<evidence type="ECO:0000313" key="14">
    <source>
        <dbReference type="Proteomes" id="UP000242310"/>
    </source>
</evidence>
<keyword evidence="7 11" id="KW-0862">Zinc</keyword>
<proteinExistence type="inferred from homology"/>
<keyword evidence="10 11" id="KW-0472">Membrane</keyword>
<keyword evidence="8 11" id="KW-1133">Transmembrane helix</keyword>
<feature type="transmembrane region" description="Helical" evidence="11">
    <location>
        <begin position="343"/>
        <end position="366"/>
    </location>
</feature>
<accession>A0A2P8HYI6</accession>
<feature type="transmembrane region" description="Helical" evidence="11">
    <location>
        <begin position="169"/>
        <end position="193"/>
    </location>
</feature>
<dbReference type="CDD" id="cd06163">
    <property type="entry name" value="S2P-M50_PDZ_RseP-like"/>
    <property type="match status" value="1"/>
</dbReference>
<evidence type="ECO:0000256" key="11">
    <source>
        <dbReference type="RuleBase" id="RU362031"/>
    </source>
</evidence>
<evidence type="ECO:0000256" key="4">
    <source>
        <dbReference type="ARBA" id="ARBA00022670"/>
    </source>
</evidence>
<evidence type="ECO:0000256" key="10">
    <source>
        <dbReference type="ARBA" id="ARBA00023136"/>
    </source>
</evidence>
<dbReference type="CDD" id="cd23081">
    <property type="entry name" value="cpPDZ_EcRseP-like"/>
    <property type="match status" value="1"/>
</dbReference>
<dbReference type="SUPFAM" id="SSF50156">
    <property type="entry name" value="PDZ domain-like"/>
    <property type="match status" value="1"/>
</dbReference>